<feature type="compositionally biased region" description="Basic residues" evidence="1">
    <location>
        <begin position="147"/>
        <end position="159"/>
    </location>
</feature>
<accession>A0AAN9UPE3</accession>
<dbReference type="AlphaFoldDB" id="A0AAN9UPE3"/>
<proteinExistence type="predicted"/>
<dbReference type="Proteomes" id="UP001320420">
    <property type="component" value="Unassembled WGS sequence"/>
</dbReference>
<evidence type="ECO:0000313" key="2">
    <source>
        <dbReference type="EMBL" id="KAK7747614.1"/>
    </source>
</evidence>
<feature type="region of interest" description="Disordered" evidence="1">
    <location>
        <begin position="136"/>
        <end position="159"/>
    </location>
</feature>
<feature type="compositionally biased region" description="Low complexity" evidence="1">
    <location>
        <begin position="136"/>
        <end position="146"/>
    </location>
</feature>
<comment type="caution">
    <text evidence="2">The sequence shown here is derived from an EMBL/GenBank/DDBJ whole genome shotgun (WGS) entry which is preliminary data.</text>
</comment>
<name>A0AAN9UPE3_9PEZI</name>
<feature type="region of interest" description="Disordered" evidence="1">
    <location>
        <begin position="94"/>
        <end position="120"/>
    </location>
</feature>
<feature type="compositionally biased region" description="Basic and acidic residues" evidence="1">
    <location>
        <begin position="94"/>
        <end position="113"/>
    </location>
</feature>
<gene>
    <name evidence="2" type="ORF">SLS62_009025</name>
</gene>
<reference evidence="2 3" key="1">
    <citation type="submission" date="2024-02" db="EMBL/GenBank/DDBJ databases">
        <title>De novo assembly and annotation of 12 fungi associated with fruit tree decline syndrome in Ontario, Canada.</title>
        <authorList>
            <person name="Sulman M."/>
            <person name="Ellouze W."/>
            <person name="Ilyukhin E."/>
        </authorList>
    </citation>
    <scope>NUCLEOTIDE SEQUENCE [LARGE SCALE GENOMIC DNA]</scope>
    <source>
        <strain evidence="2 3">M11/M66-122</strain>
    </source>
</reference>
<evidence type="ECO:0000313" key="3">
    <source>
        <dbReference type="Proteomes" id="UP001320420"/>
    </source>
</evidence>
<evidence type="ECO:0000256" key="1">
    <source>
        <dbReference type="SAM" id="MobiDB-lite"/>
    </source>
</evidence>
<dbReference type="EMBL" id="JAKJXP020000090">
    <property type="protein sequence ID" value="KAK7747614.1"/>
    <property type="molecule type" value="Genomic_DNA"/>
</dbReference>
<protein>
    <submittedName>
        <fullName evidence="2">Uncharacterized protein</fullName>
    </submittedName>
</protein>
<keyword evidence="3" id="KW-1185">Reference proteome</keyword>
<organism evidence="2 3">
    <name type="scientific">Diatrype stigma</name>
    <dbReference type="NCBI Taxonomy" id="117547"/>
    <lineage>
        <taxon>Eukaryota</taxon>
        <taxon>Fungi</taxon>
        <taxon>Dikarya</taxon>
        <taxon>Ascomycota</taxon>
        <taxon>Pezizomycotina</taxon>
        <taxon>Sordariomycetes</taxon>
        <taxon>Xylariomycetidae</taxon>
        <taxon>Xylariales</taxon>
        <taxon>Diatrypaceae</taxon>
        <taxon>Diatrype</taxon>
    </lineage>
</organism>
<sequence>MAPQDDQLIREQGDQLLREVQEESRKLGFEHAVQAQRLLELQEQISFTSASYERCVNMVVPSTSGLAHRVDDYGQWLISQFDNHRERLRQTVAQNERELAEEQERQRRDRKGGGEGSASAAAAAALAAAGVVVASSSSSAAQSTSKSKSKSKHKHKNRR</sequence>